<dbReference type="InterPro" id="IPR009003">
    <property type="entry name" value="Peptidase_S1_PA"/>
</dbReference>
<dbReference type="SUPFAM" id="SSF50494">
    <property type="entry name" value="Trypsin-like serine proteases"/>
    <property type="match status" value="1"/>
</dbReference>
<dbReference type="SUPFAM" id="SSF52540">
    <property type="entry name" value="P-loop containing nucleoside triphosphate hydrolases"/>
    <property type="match status" value="1"/>
</dbReference>
<feature type="repeat" description="WD" evidence="3">
    <location>
        <begin position="1008"/>
        <end position="1049"/>
    </location>
</feature>
<evidence type="ECO:0000256" key="2">
    <source>
        <dbReference type="ARBA" id="ARBA00022737"/>
    </source>
</evidence>
<feature type="repeat" description="WD" evidence="3">
    <location>
        <begin position="1260"/>
        <end position="1301"/>
    </location>
</feature>
<gene>
    <name evidence="5" type="ORF">C8E87_0524</name>
</gene>
<dbReference type="InterPro" id="IPR027417">
    <property type="entry name" value="P-loop_NTPase"/>
</dbReference>
<dbReference type="OrthoDB" id="134501at2"/>
<keyword evidence="1 3" id="KW-0853">WD repeat</keyword>
<feature type="repeat" description="WD" evidence="3">
    <location>
        <begin position="1050"/>
        <end position="1091"/>
    </location>
</feature>
<feature type="repeat" description="WD" evidence="3">
    <location>
        <begin position="1092"/>
        <end position="1133"/>
    </location>
</feature>
<feature type="repeat" description="WD" evidence="3">
    <location>
        <begin position="1134"/>
        <end position="1175"/>
    </location>
</feature>
<organism evidence="5 6">
    <name type="scientific">Paractinoplanes brasiliensis</name>
    <dbReference type="NCBI Taxonomy" id="52695"/>
    <lineage>
        <taxon>Bacteria</taxon>
        <taxon>Bacillati</taxon>
        <taxon>Actinomycetota</taxon>
        <taxon>Actinomycetes</taxon>
        <taxon>Micromonosporales</taxon>
        <taxon>Micromonosporaceae</taxon>
        <taxon>Paractinoplanes</taxon>
    </lineage>
</organism>
<dbReference type="InterPro" id="IPR049052">
    <property type="entry name" value="nSTAND1"/>
</dbReference>
<feature type="repeat" description="WD" evidence="3">
    <location>
        <begin position="1218"/>
        <end position="1259"/>
    </location>
</feature>
<evidence type="ECO:0000259" key="4">
    <source>
        <dbReference type="Pfam" id="PF20703"/>
    </source>
</evidence>
<feature type="repeat" description="WD" evidence="3">
    <location>
        <begin position="924"/>
        <end position="965"/>
    </location>
</feature>
<reference evidence="5 6" key="1">
    <citation type="submission" date="2019-03" db="EMBL/GenBank/DDBJ databases">
        <title>Sequencing the genomes of 1000 actinobacteria strains.</title>
        <authorList>
            <person name="Klenk H.-P."/>
        </authorList>
    </citation>
    <scope>NUCLEOTIDE SEQUENCE [LARGE SCALE GENOMIC DNA]</scope>
    <source>
        <strain evidence="5 6">DSM 43805</strain>
    </source>
</reference>
<keyword evidence="6" id="KW-1185">Reference proteome</keyword>
<keyword evidence="2" id="KW-0677">Repeat</keyword>
<comment type="caution">
    <text evidence="5">The sequence shown here is derived from an EMBL/GenBank/DDBJ whole genome shotgun (WGS) entry which is preliminary data.</text>
</comment>
<dbReference type="Pfam" id="PF00400">
    <property type="entry name" value="WD40"/>
    <property type="match status" value="6"/>
</dbReference>
<dbReference type="InterPro" id="IPR015943">
    <property type="entry name" value="WD40/YVTN_repeat-like_dom_sf"/>
</dbReference>
<feature type="repeat" description="WD" evidence="3">
    <location>
        <begin position="1176"/>
        <end position="1217"/>
    </location>
</feature>
<accession>A0A4R6JKY0</accession>
<dbReference type="PROSITE" id="PS50082">
    <property type="entry name" value="WD_REPEATS_2"/>
    <property type="match status" value="14"/>
</dbReference>
<evidence type="ECO:0000256" key="1">
    <source>
        <dbReference type="ARBA" id="ARBA00022574"/>
    </source>
</evidence>
<dbReference type="InterPro" id="IPR050505">
    <property type="entry name" value="WDR55/POC1"/>
</dbReference>
<feature type="repeat" description="WD" evidence="3">
    <location>
        <begin position="756"/>
        <end position="797"/>
    </location>
</feature>
<dbReference type="InterPro" id="IPR036322">
    <property type="entry name" value="WD40_repeat_dom_sf"/>
</dbReference>
<feature type="repeat" description="WD" evidence="3">
    <location>
        <begin position="882"/>
        <end position="923"/>
    </location>
</feature>
<dbReference type="CDD" id="cd00200">
    <property type="entry name" value="WD40"/>
    <property type="match status" value="2"/>
</dbReference>
<dbReference type="SMART" id="SM00320">
    <property type="entry name" value="WD40"/>
    <property type="match status" value="14"/>
</dbReference>
<dbReference type="InterPro" id="IPR020472">
    <property type="entry name" value="WD40_PAC1"/>
</dbReference>
<feature type="repeat" description="WD" evidence="3">
    <location>
        <begin position="840"/>
        <end position="881"/>
    </location>
</feature>
<evidence type="ECO:0000256" key="3">
    <source>
        <dbReference type="PROSITE-ProRule" id="PRU00221"/>
    </source>
</evidence>
<dbReference type="PRINTS" id="PR00320">
    <property type="entry name" value="GPROTEINBRPT"/>
</dbReference>
<name>A0A4R6JKY0_9ACTN</name>
<dbReference type="Pfam" id="PF13365">
    <property type="entry name" value="Trypsin_2"/>
    <property type="match status" value="1"/>
</dbReference>
<dbReference type="RefSeq" id="WP_133871625.1">
    <property type="nucleotide sequence ID" value="NZ_SNWR01000001.1"/>
</dbReference>
<dbReference type="PROSITE" id="PS00678">
    <property type="entry name" value="WD_REPEATS_1"/>
    <property type="match status" value="7"/>
</dbReference>
<dbReference type="Pfam" id="PF20703">
    <property type="entry name" value="nSTAND1"/>
    <property type="match status" value="1"/>
</dbReference>
<dbReference type="Pfam" id="PF25173">
    <property type="entry name" value="Beta-prop_WDR3_1st"/>
    <property type="match status" value="2"/>
</dbReference>
<feature type="repeat" description="WD" evidence="3">
    <location>
        <begin position="966"/>
        <end position="1007"/>
    </location>
</feature>
<dbReference type="Gene3D" id="3.40.50.300">
    <property type="entry name" value="P-loop containing nucleotide triphosphate hydrolases"/>
    <property type="match status" value="1"/>
</dbReference>
<feature type="domain" description="Novel STAND NTPase 1" evidence="4">
    <location>
        <begin position="216"/>
        <end position="623"/>
    </location>
</feature>
<dbReference type="Proteomes" id="UP000294901">
    <property type="component" value="Unassembled WGS sequence"/>
</dbReference>
<dbReference type="PANTHER" id="PTHR44019:SF8">
    <property type="entry name" value="POC1 CENTRIOLAR PROTEIN HOMOLOG"/>
    <property type="match status" value="1"/>
</dbReference>
<dbReference type="InterPro" id="IPR001680">
    <property type="entry name" value="WD40_rpt"/>
</dbReference>
<dbReference type="PROSITE" id="PS50294">
    <property type="entry name" value="WD_REPEATS_REGION"/>
    <property type="match status" value="14"/>
</dbReference>
<evidence type="ECO:0000313" key="5">
    <source>
        <dbReference type="EMBL" id="TDO36934.1"/>
    </source>
</evidence>
<dbReference type="SUPFAM" id="SSF50978">
    <property type="entry name" value="WD40 repeat-like"/>
    <property type="match status" value="2"/>
</dbReference>
<feature type="repeat" description="WD" evidence="3">
    <location>
        <begin position="1302"/>
        <end position="1334"/>
    </location>
</feature>
<dbReference type="Gene3D" id="2.130.10.10">
    <property type="entry name" value="YVTN repeat-like/Quinoprotein amine dehydrogenase"/>
    <property type="match status" value="7"/>
</dbReference>
<evidence type="ECO:0000313" key="6">
    <source>
        <dbReference type="Proteomes" id="UP000294901"/>
    </source>
</evidence>
<sequence>MTLVGDLAKVTAGSERGRGVVVVLDAAGGSRGVGFLAADGVVVTCAHVVEAAGEGPGGQVSLAFPLLEGAPRVTGRVDLDRWRQDTDVAVLQLGDVPAGAVPVVLGSSSGCRGRRVSVFGVPDGEMRGRFGYARAGDVLPEVDGSGALLQLAEANDVTVGFSGSPVFDEVTGLVIGMVTAINRVDAFERGAGVAYATAVETLREADPALSVRAVSPYRGLAPFRVEDAGWFHGRDTAVARVVDALARDAVLLLGPSGSGKSSLVHAGVLAEIAAGRLVPGSDTWYVISARPGQDLLAGLEQAGLAGARTGGLDAAVRARAAALQAGSRLLLVIDQFEEVFTQQPARDAAGSEVLRQLGELIGSVLPVTVVLVMRDDFYPQLAAASPQLLEALSAGVVNIPAGLTRGELHDIIAAPADMAGLRFEPGLVNQILADLQALGDGDAGRRVPVTVLPILELSLLQLWERRVEGRLTHDGYQRIGRLAGSLTSRCDQSIAALDIAQQLVARRVLTALVRPADPERNIPAVRRQVPLDELRELAAGHSRTEKDESAFDLVLHALTSTTPLIVTHAQPDRPDAPPVAELIHDALIRDWASLRDWIRQDARFHDWLRRAAEQHQRWTATSNTADLLHGSDLAEGLDWARTRQLPSTTTLFLTASQRAATARQRRTRITIAAMATLLVLAVTAATVAFIQRQRAVQQQHAALSRQLAVQSQTLASGNPDLSELLAAYAYRTSPTSEALSALASAYSQSRPLRRTLAGHTNSVASVAFSPDGKTLATSSDDATVRLWDLATGTSSRTLTGHTGAVYSVEFSPDGKTLATGSLDKTVRLWQVATGASQRTLTGHTHAVASVAFGPDGKTLATGSADATVRLWDLATGTSSRTLTGHTGAVYSVEFSPDGKTLATSSDDATVRLWDLATGTSSRTLTGHTGAVYSVEFSPDGKTLATGSADATVRLWQAATGTSQRTLTGSTIGVFSVVFSPDGKTLATGSLDKTVRLWQVATGASERTLTGHTNTVTSVAFSPDGKTLATGSLDTTARLWDAATDASERTLTGHTNTVASMAFSPEGKTLATGSLDNSVRLWDLATGTSQRTLTGHTNGVFSVEFSPDGKTLATGSLDTTARLWDAATGTSRRTLTGHTGAVFSAAFSPDGKTLATGSRDNTVRLWDLATGTSRRTLTGHINEVVSVAFSPDGKTLATGSLDNSARLWDLATGTSRRTLTGHTNGVFSVEFSPDGKTLATGSLDATVRLWQVATGTSRRTLTGHADTVFSVAFSPDGQTLATGSRDDTVRLWQVATGTSQRILTGHADTVYSVAFSPDGKTLATGSADNTARLWNTAVPPPAAMIQHICAAIGHDIHADDLHTYVADQSTGRACR</sequence>
<dbReference type="PANTHER" id="PTHR44019">
    <property type="entry name" value="WD REPEAT-CONTAINING PROTEIN 55"/>
    <property type="match status" value="1"/>
</dbReference>
<protein>
    <submittedName>
        <fullName evidence="5">Putative delta-60 repeat protein</fullName>
    </submittedName>
</protein>
<proteinExistence type="predicted"/>
<dbReference type="Gene3D" id="2.40.10.120">
    <property type="match status" value="1"/>
</dbReference>
<feature type="repeat" description="WD" evidence="3">
    <location>
        <begin position="798"/>
        <end position="839"/>
    </location>
</feature>
<dbReference type="EMBL" id="SNWR01000001">
    <property type="protein sequence ID" value="TDO36934.1"/>
    <property type="molecule type" value="Genomic_DNA"/>
</dbReference>
<dbReference type="InterPro" id="IPR019775">
    <property type="entry name" value="WD40_repeat_CS"/>
</dbReference>